<keyword evidence="3 4" id="KW-0732">Signal</keyword>
<evidence type="ECO:0000256" key="2">
    <source>
        <dbReference type="ARBA" id="ARBA00010742"/>
    </source>
</evidence>
<reference evidence="6 7" key="1">
    <citation type="submission" date="2019-05" db="EMBL/GenBank/DDBJ databases">
        <title>Complete genome sequencing of Anaerostipes rhamnosivorans.</title>
        <authorList>
            <person name="Bui T.P.N."/>
            <person name="de Vos W.M."/>
        </authorList>
    </citation>
    <scope>NUCLEOTIDE SEQUENCE [LARGE SCALE GENOMIC DNA]</scope>
    <source>
        <strain evidence="6 7">1y2</strain>
    </source>
</reference>
<dbReference type="RefSeq" id="WP_137329169.1">
    <property type="nucleotide sequence ID" value="NZ_CP040058.1"/>
</dbReference>
<dbReference type="InterPro" id="IPR015168">
    <property type="entry name" value="SsuA/THI5"/>
</dbReference>
<gene>
    <name evidence="6" type="ORF">AR1Y2_2411</name>
</gene>
<evidence type="ECO:0000256" key="1">
    <source>
        <dbReference type="ARBA" id="ARBA00004418"/>
    </source>
</evidence>
<comment type="subcellular location">
    <subcellularLocation>
        <location evidence="1">Periplasm</location>
    </subcellularLocation>
</comment>
<evidence type="ECO:0000313" key="6">
    <source>
        <dbReference type="EMBL" id="QCP35865.1"/>
    </source>
</evidence>
<dbReference type="Proteomes" id="UP000298653">
    <property type="component" value="Chromosome"/>
</dbReference>
<feature type="domain" description="SsuA/THI5-like" evidence="5">
    <location>
        <begin position="50"/>
        <end position="259"/>
    </location>
</feature>
<sequence length="336" mass="36971">MRVKKLAAVFLSSVMALGALSGCQTSKSEEKTKKLTKVTLNEVTHSVFYAPQYVAIEKGYFKDEGIELKVDTGFGADKSMTALISGNADIGFMGPEASIYQYNEGNQDYAVNFAQLTQRAGNFLVSRKKIKNFSWNDVKGKELIGGRKGGMPQMILEYVLKKKNIDPKKDVKMVQNIDFANTSGAFSGGTGDFTVEFEPNATALEKQGAGYVVASLGVESGFVPYTTYCAKKSYIKKNPKIIQGFTNAIKKGQEYVNSHSPKEIAAVIGEQFPDVSKNDLITIIKRYKDQDTFKDNPVFSKDGFALLQDILKNAGELDDTVPFDKLVDNNFAEKAK</sequence>
<accession>A0A4P8IGD2</accession>
<dbReference type="PANTHER" id="PTHR30024">
    <property type="entry name" value="ALIPHATIC SULFONATES-BINDING PROTEIN-RELATED"/>
    <property type="match status" value="1"/>
</dbReference>
<evidence type="ECO:0000259" key="5">
    <source>
        <dbReference type="Pfam" id="PF09084"/>
    </source>
</evidence>
<dbReference type="AlphaFoldDB" id="A0A4P8IGD2"/>
<keyword evidence="7" id="KW-1185">Reference proteome</keyword>
<name>A0A4P8IGD2_9FIRM</name>
<dbReference type="Pfam" id="PF09084">
    <property type="entry name" value="NMT1"/>
    <property type="match status" value="1"/>
</dbReference>
<comment type="similarity">
    <text evidence="2">Belongs to the bacterial solute-binding protein SsuA/TauA family.</text>
</comment>
<evidence type="ECO:0000256" key="3">
    <source>
        <dbReference type="ARBA" id="ARBA00022729"/>
    </source>
</evidence>
<evidence type="ECO:0000313" key="7">
    <source>
        <dbReference type="Proteomes" id="UP000298653"/>
    </source>
</evidence>
<feature type="signal peptide" evidence="4">
    <location>
        <begin position="1"/>
        <end position="21"/>
    </location>
</feature>
<organism evidence="6 7">
    <name type="scientific">Anaerostipes rhamnosivorans</name>
    <dbReference type="NCBI Taxonomy" id="1229621"/>
    <lineage>
        <taxon>Bacteria</taxon>
        <taxon>Bacillati</taxon>
        <taxon>Bacillota</taxon>
        <taxon>Clostridia</taxon>
        <taxon>Lachnospirales</taxon>
        <taxon>Lachnospiraceae</taxon>
        <taxon>Anaerostipes</taxon>
    </lineage>
</organism>
<feature type="chain" id="PRO_5039720893" evidence="4">
    <location>
        <begin position="22"/>
        <end position="336"/>
    </location>
</feature>
<dbReference type="SUPFAM" id="SSF53850">
    <property type="entry name" value="Periplasmic binding protein-like II"/>
    <property type="match status" value="1"/>
</dbReference>
<dbReference type="PROSITE" id="PS51257">
    <property type="entry name" value="PROKAR_LIPOPROTEIN"/>
    <property type="match status" value="1"/>
</dbReference>
<proteinExistence type="inferred from homology"/>
<protein>
    <submittedName>
        <fullName evidence="6">ABC transporter substrate-binding protein</fullName>
    </submittedName>
</protein>
<dbReference type="OrthoDB" id="9802202at2"/>
<dbReference type="GO" id="GO:0042597">
    <property type="term" value="C:periplasmic space"/>
    <property type="evidence" value="ECO:0007669"/>
    <property type="project" value="UniProtKB-SubCell"/>
</dbReference>
<dbReference type="PANTHER" id="PTHR30024:SF47">
    <property type="entry name" value="TAURINE-BINDING PERIPLASMIC PROTEIN"/>
    <property type="match status" value="1"/>
</dbReference>
<evidence type="ECO:0000256" key="4">
    <source>
        <dbReference type="SAM" id="SignalP"/>
    </source>
</evidence>
<dbReference type="Gene3D" id="3.40.190.10">
    <property type="entry name" value="Periplasmic binding protein-like II"/>
    <property type="match status" value="2"/>
</dbReference>
<dbReference type="EMBL" id="CP040058">
    <property type="protein sequence ID" value="QCP35865.1"/>
    <property type="molecule type" value="Genomic_DNA"/>
</dbReference>
<dbReference type="KEGG" id="arf:AR1Y2_2411"/>